<keyword evidence="8 11" id="KW-0798">TonB box</keyword>
<keyword evidence="6" id="KW-0408">Iron</keyword>
<evidence type="ECO:0000259" key="12">
    <source>
        <dbReference type="SMART" id="SM00965"/>
    </source>
</evidence>
<keyword evidence="13" id="KW-0675">Receptor</keyword>
<dbReference type="Gene3D" id="2.40.170.20">
    <property type="entry name" value="TonB-dependent receptor, beta-barrel domain"/>
    <property type="match status" value="1"/>
</dbReference>
<evidence type="ECO:0000256" key="4">
    <source>
        <dbReference type="ARBA" id="ARBA00022496"/>
    </source>
</evidence>
<comment type="caution">
    <text evidence="13">The sequence shown here is derived from an EMBL/GenBank/DDBJ whole genome shotgun (WGS) entry which is preliminary data.</text>
</comment>
<keyword evidence="3" id="KW-1134">Transmembrane beta strand</keyword>
<keyword evidence="14" id="KW-1185">Reference proteome</keyword>
<keyword evidence="10" id="KW-0998">Cell outer membrane</keyword>
<dbReference type="EMBL" id="VOQQ01000001">
    <property type="protein sequence ID" value="TXC64871.1"/>
    <property type="molecule type" value="Genomic_DNA"/>
</dbReference>
<evidence type="ECO:0000256" key="9">
    <source>
        <dbReference type="ARBA" id="ARBA00023136"/>
    </source>
</evidence>
<keyword evidence="5" id="KW-0812">Transmembrane</keyword>
<dbReference type="GO" id="GO:0009279">
    <property type="term" value="C:cell outer membrane"/>
    <property type="evidence" value="ECO:0007669"/>
    <property type="project" value="UniProtKB-SubCell"/>
</dbReference>
<dbReference type="Gene3D" id="3.55.50.30">
    <property type="match status" value="1"/>
</dbReference>
<evidence type="ECO:0000256" key="5">
    <source>
        <dbReference type="ARBA" id="ARBA00022692"/>
    </source>
</evidence>
<keyword evidence="2" id="KW-0813">Transport</keyword>
<dbReference type="Proteomes" id="UP000321249">
    <property type="component" value="Unassembled WGS sequence"/>
</dbReference>
<dbReference type="AlphaFoldDB" id="A0A5C6TYF4"/>
<dbReference type="InterPro" id="IPR036942">
    <property type="entry name" value="Beta-barrel_TonB_sf"/>
</dbReference>
<dbReference type="InterPro" id="IPR012910">
    <property type="entry name" value="Plug_dom"/>
</dbReference>
<evidence type="ECO:0000256" key="6">
    <source>
        <dbReference type="ARBA" id="ARBA00023004"/>
    </source>
</evidence>
<comment type="subcellular location">
    <subcellularLocation>
        <location evidence="1">Cell outer membrane</location>
        <topology evidence="1">Multi-pass membrane protein</topology>
    </subcellularLocation>
</comment>
<evidence type="ECO:0000256" key="2">
    <source>
        <dbReference type="ARBA" id="ARBA00022448"/>
    </source>
</evidence>
<reference evidence="13 14" key="1">
    <citation type="journal article" date="2015" name="J. Microbiol.">
        <title>Sphingosinicella ginsenosidimutans sp. nov., with ginsenoside converting activity.</title>
        <authorList>
            <person name="Kim J.K."/>
            <person name="Kang M.S."/>
            <person name="Park S.C."/>
            <person name="Kim K.M."/>
            <person name="Choi K."/>
            <person name="Yoon M.H."/>
            <person name="Im W.T."/>
        </authorList>
    </citation>
    <scope>NUCLEOTIDE SEQUENCE [LARGE SCALE GENOMIC DNA]</scope>
    <source>
        <strain evidence="13 14">BS-11</strain>
    </source>
</reference>
<dbReference type="OrthoDB" id="9760333at2"/>
<name>A0A5C6TYF4_9SPHN</name>
<evidence type="ECO:0000313" key="13">
    <source>
        <dbReference type="EMBL" id="TXC64871.1"/>
    </source>
</evidence>
<dbReference type="RefSeq" id="WP_147044289.1">
    <property type="nucleotide sequence ID" value="NZ_VOQQ01000001.1"/>
</dbReference>
<dbReference type="Pfam" id="PF07715">
    <property type="entry name" value="Plug"/>
    <property type="match status" value="1"/>
</dbReference>
<evidence type="ECO:0000256" key="10">
    <source>
        <dbReference type="ARBA" id="ARBA00023237"/>
    </source>
</evidence>
<keyword evidence="4" id="KW-0410">Iron transport</keyword>
<keyword evidence="7" id="KW-0406">Ion transport</keyword>
<keyword evidence="9 11" id="KW-0472">Membrane</keyword>
<dbReference type="GO" id="GO:0006826">
    <property type="term" value="P:iron ion transport"/>
    <property type="evidence" value="ECO:0007669"/>
    <property type="project" value="UniProtKB-KW"/>
</dbReference>
<dbReference type="SMART" id="SM00965">
    <property type="entry name" value="STN"/>
    <property type="match status" value="1"/>
</dbReference>
<dbReference type="InterPro" id="IPR039426">
    <property type="entry name" value="TonB-dep_rcpt-like"/>
</dbReference>
<dbReference type="Pfam" id="PF00593">
    <property type="entry name" value="TonB_dep_Rec_b-barrel"/>
    <property type="match status" value="1"/>
</dbReference>
<accession>A0A5C6TYF4</accession>
<evidence type="ECO:0000313" key="14">
    <source>
        <dbReference type="Proteomes" id="UP000321249"/>
    </source>
</evidence>
<proteinExistence type="inferred from homology"/>
<evidence type="ECO:0000256" key="11">
    <source>
        <dbReference type="RuleBase" id="RU003357"/>
    </source>
</evidence>
<organism evidence="13 14">
    <name type="scientific">Allosphingosinicella ginsenosidimutans</name>
    <dbReference type="NCBI Taxonomy" id="1176539"/>
    <lineage>
        <taxon>Bacteria</taxon>
        <taxon>Pseudomonadati</taxon>
        <taxon>Pseudomonadota</taxon>
        <taxon>Alphaproteobacteria</taxon>
        <taxon>Sphingomonadales</taxon>
        <taxon>Sphingomonadaceae</taxon>
        <taxon>Allosphingosinicella</taxon>
    </lineage>
</organism>
<dbReference type="PANTHER" id="PTHR32552">
    <property type="entry name" value="FERRICHROME IRON RECEPTOR-RELATED"/>
    <property type="match status" value="1"/>
</dbReference>
<evidence type="ECO:0000256" key="1">
    <source>
        <dbReference type="ARBA" id="ARBA00004571"/>
    </source>
</evidence>
<evidence type="ECO:0000256" key="8">
    <source>
        <dbReference type="ARBA" id="ARBA00023077"/>
    </source>
</evidence>
<sequence>MASAPAAGATAARSLDLPGGRLGDAVVALGRQAGVSVGVSDPLLAGTRVPAVRGQMSPEQALGRLLSGTPASYVALDGRTFRIVRRAAPRRALPAPRPMSPPPQAADEEAIVVTATRRPIRLASYAGGADIVSGDRLGPADGARGTGALVSLLPELAATYRGSGRDKLFIRGIADSSFIGPTQATAGQYLGDTRLNYNAPDPDLRLYDIDRVEILQGPQGTLYGSGSLGGIIRILPNRPDLDRAEGWLAGGASATWHGAPGADAAGMANLPLVPGRVGLRLTAYGIQDGGYIDDSTRDLDNVNRVRTIGGRGALRVTAGDGWTIDLGATGQRIRSRDSQYADRDAPPLTRASAVAQPFGSDFLLGDFTVSNEWGRLRFVTSLGASHQRLSERYDATQAGGPPSAFAQQTRTTLLSAESRLSWQDDNGSGWIIGTSLISNRAEQRRQSGDGAFLADFSRVDDDYIRAALPAQTGVDNRIEEATLFGEGSLALLPGVIATAGGRLTRSHLSGSALDVFVPVLQPLTGTQASRNETAFLPSAALSVEAAPRLHLFARYQESFRPGGLAVSEFAIRRFRNDHVSTIEAGLRYGLPGLRAFDLTATAAYTLWHDIQADTVTMNGFPTTANIGNGRIYTFEMALGWRPLRGLSLAVAGIANDSRVTNPQPNIDMTSDSSLPNVADFSGRIGADYETRIAPSLDLRLSAAARYVGKSRLGIGPVLGERQGDWLDVTLGAEIDRGRHAWFLDITNLLDTAGNRFALGSPFTLVDGRQVTPMRPRTIRLGWQLRF</sequence>
<dbReference type="SUPFAM" id="SSF56935">
    <property type="entry name" value="Porins"/>
    <property type="match status" value="1"/>
</dbReference>
<evidence type="ECO:0000256" key="7">
    <source>
        <dbReference type="ARBA" id="ARBA00023065"/>
    </source>
</evidence>
<dbReference type="PANTHER" id="PTHR32552:SF81">
    <property type="entry name" value="TONB-DEPENDENT OUTER MEMBRANE RECEPTOR"/>
    <property type="match status" value="1"/>
</dbReference>
<gene>
    <name evidence="13" type="ORF">FRZ32_02065</name>
</gene>
<feature type="domain" description="Secretin/TonB short N-terminal" evidence="12">
    <location>
        <begin position="35"/>
        <end position="86"/>
    </location>
</feature>
<protein>
    <submittedName>
        <fullName evidence="13">TonB-dependent receptor</fullName>
    </submittedName>
</protein>
<dbReference type="InterPro" id="IPR011662">
    <property type="entry name" value="Secretin/TonB_short_N"/>
</dbReference>
<dbReference type="Pfam" id="PF07660">
    <property type="entry name" value="STN"/>
    <property type="match status" value="1"/>
</dbReference>
<dbReference type="InterPro" id="IPR000531">
    <property type="entry name" value="Beta-barrel_TonB"/>
</dbReference>
<comment type="similarity">
    <text evidence="11">Belongs to the TonB-dependent receptor family.</text>
</comment>
<evidence type="ECO:0000256" key="3">
    <source>
        <dbReference type="ARBA" id="ARBA00022452"/>
    </source>
</evidence>